<name>A0A523TB05_UNCAE</name>
<evidence type="ECO:0000313" key="9">
    <source>
        <dbReference type="EMBL" id="TET27139.1"/>
    </source>
</evidence>
<dbReference type="GO" id="GO:0045892">
    <property type="term" value="P:negative regulation of DNA-templated transcription"/>
    <property type="evidence" value="ECO:0007669"/>
    <property type="project" value="InterPro"/>
</dbReference>
<dbReference type="InterPro" id="IPR036390">
    <property type="entry name" value="WH_DNA-bd_sf"/>
</dbReference>
<evidence type="ECO:0000256" key="3">
    <source>
        <dbReference type="ARBA" id="ARBA00023015"/>
    </source>
</evidence>
<dbReference type="NCBIfam" id="NF003995">
    <property type="entry name" value="PRK05472.2-4"/>
    <property type="match status" value="1"/>
</dbReference>
<dbReference type="NCBIfam" id="NF003994">
    <property type="entry name" value="PRK05472.2-3"/>
    <property type="match status" value="1"/>
</dbReference>
<dbReference type="GO" id="GO:0003677">
    <property type="term" value="F:DNA binding"/>
    <property type="evidence" value="ECO:0007669"/>
    <property type="project" value="UniProtKB-UniRule"/>
</dbReference>
<dbReference type="Gene3D" id="3.40.50.720">
    <property type="entry name" value="NAD(P)-binding Rossmann-like Domain"/>
    <property type="match status" value="1"/>
</dbReference>
<keyword evidence="4 7" id="KW-0520">NAD</keyword>
<dbReference type="Proteomes" id="UP000316517">
    <property type="component" value="Unassembled WGS sequence"/>
</dbReference>
<dbReference type="NCBIfam" id="NF003993">
    <property type="entry name" value="PRK05472.2-2"/>
    <property type="match status" value="1"/>
</dbReference>
<evidence type="ECO:0000256" key="7">
    <source>
        <dbReference type="HAMAP-Rule" id="MF_01131"/>
    </source>
</evidence>
<keyword evidence="1 7" id="KW-0963">Cytoplasm</keyword>
<comment type="caution">
    <text evidence="7">Lacks conserved residue(s) required for the propagation of feature annotation.</text>
</comment>
<dbReference type="InterPro" id="IPR022876">
    <property type="entry name" value="Tscrpt_rep_Rex"/>
</dbReference>
<reference evidence="9 10" key="1">
    <citation type="submission" date="2019-03" db="EMBL/GenBank/DDBJ databases">
        <title>Metabolic potential of uncultured bacteria and archaea associated with petroleum seepage in deep-sea sediments.</title>
        <authorList>
            <person name="Dong X."/>
            <person name="Hubert C."/>
        </authorList>
    </citation>
    <scope>NUCLEOTIDE SEQUENCE [LARGE SCALE GENOMIC DNA]</scope>
    <source>
        <strain evidence="9">E44_bin3</strain>
    </source>
</reference>
<keyword evidence="2 7" id="KW-0678">Repressor</keyword>
<dbReference type="Gene3D" id="1.10.10.10">
    <property type="entry name" value="Winged helix-like DNA-binding domain superfamily/Winged helix DNA-binding domain"/>
    <property type="match status" value="1"/>
</dbReference>
<comment type="subcellular location">
    <subcellularLocation>
        <location evidence="7">Cytoplasm</location>
    </subcellularLocation>
</comment>
<dbReference type="SUPFAM" id="SSF51735">
    <property type="entry name" value="NAD(P)-binding Rossmann-fold domains"/>
    <property type="match status" value="1"/>
</dbReference>
<dbReference type="HAMAP" id="MF_01131">
    <property type="entry name" value="Rex"/>
    <property type="match status" value="1"/>
</dbReference>
<keyword evidence="5 7" id="KW-0238">DNA-binding</keyword>
<dbReference type="GO" id="GO:0051775">
    <property type="term" value="P:response to redox state"/>
    <property type="evidence" value="ECO:0007669"/>
    <property type="project" value="InterPro"/>
</dbReference>
<dbReference type="InterPro" id="IPR009718">
    <property type="entry name" value="Rex_DNA-bd_C_dom"/>
</dbReference>
<dbReference type="PANTHER" id="PTHR35786:SF1">
    <property type="entry name" value="REDOX-SENSING TRANSCRIPTIONAL REPRESSOR REX 1"/>
    <property type="match status" value="1"/>
</dbReference>
<comment type="caution">
    <text evidence="9">The sequence shown here is derived from an EMBL/GenBank/DDBJ whole genome shotgun (WGS) entry which is preliminary data.</text>
</comment>
<evidence type="ECO:0000256" key="5">
    <source>
        <dbReference type="ARBA" id="ARBA00023125"/>
    </source>
</evidence>
<keyword evidence="6 7" id="KW-0804">Transcription</keyword>
<protein>
    <recommendedName>
        <fullName evidence="7">Redox-sensing transcriptional repressor Rex</fullName>
    </recommendedName>
</protein>
<dbReference type="GO" id="GO:0003700">
    <property type="term" value="F:DNA-binding transcription factor activity"/>
    <property type="evidence" value="ECO:0007669"/>
    <property type="project" value="UniProtKB-UniRule"/>
</dbReference>
<comment type="function">
    <text evidence="7">Modulates transcription in response to changes in cellular NADH/NAD(+) redox state.</text>
</comment>
<evidence type="ECO:0000256" key="6">
    <source>
        <dbReference type="ARBA" id="ARBA00023163"/>
    </source>
</evidence>
<evidence type="ECO:0000259" key="8">
    <source>
        <dbReference type="SMART" id="SM00881"/>
    </source>
</evidence>
<feature type="domain" description="CoA-binding" evidence="8">
    <location>
        <begin position="95"/>
        <end position="196"/>
    </location>
</feature>
<sequence length="226" mass="25148">MGGFQRRMKDKNKRRGYKMPRFKIPEITVERLSIYLRAIKKFHHEEILSSQRLAELVGTSDGQVRKDLAYFGEFGVPGQGYKVGKLKGEISHILGLDREQRIALVGVGKLGSALLAYPGFKSEEFKIKAAFDNDPSKVGRTWQGVTIQDVKKIPQVISREKIDLGIITTPVPAAQQVANKLIEGGVKGILNFAPTRIVVPDHVKLRNVDLAIQLEGLSYFLTQVGP</sequence>
<dbReference type="AlphaFoldDB" id="A0A523TB05"/>
<dbReference type="NCBIfam" id="NF003989">
    <property type="entry name" value="PRK05472.1-3"/>
    <property type="match status" value="1"/>
</dbReference>
<proteinExistence type="inferred from homology"/>
<feature type="binding site" evidence="7">
    <location>
        <begin position="106"/>
        <end position="111"/>
    </location>
    <ligand>
        <name>NAD(+)</name>
        <dbReference type="ChEBI" id="CHEBI:57540"/>
    </ligand>
</feature>
<dbReference type="InterPro" id="IPR036291">
    <property type="entry name" value="NAD(P)-bd_dom_sf"/>
</dbReference>
<dbReference type="Pfam" id="PF02629">
    <property type="entry name" value="CoA_binding"/>
    <property type="match status" value="1"/>
</dbReference>
<comment type="subunit">
    <text evidence="7">Homodimer.</text>
</comment>
<dbReference type="NCBIfam" id="NF003996">
    <property type="entry name" value="PRK05472.2-5"/>
    <property type="match status" value="1"/>
</dbReference>
<evidence type="ECO:0000313" key="10">
    <source>
        <dbReference type="Proteomes" id="UP000316517"/>
    </source>
</evidence>
<gene>
    <name evidence="7" type="primary">rex</name>
    <name evidence="9" type="ORF">E3J68_04615</name>
</gene>
<dbReference type="EMBL" id="SOJT01000203">
    <property type="protein sequence ID" value="TET27139.1"/>
    <property type="molecule type" value="Genomic_DNA"/>
</dbReference>
<evidence type="ECO:0000256" key="1">
    <source>
        <dbReference type="ARBA" id="ARBA00022490"/>
    </source>
</evidence>
<dbReference type="InterPro" id="IPR036388">
    <property type="entry name" value="WH-like_DNA-bd_sf"/>
</dbReference>
<keyword evidence="3 7" id="KW-0805">Transcription regulation</keyword>
<dbReference type="InterPro" id="IPR003781">
    <property type="entry name" value="CoA-bd"/>
</dbReference>
<dbReference type="GO" id="GO:0005737">
    <property type="term" value="C:cytoplasm"/>
    <property type="evidence" value="ECO:0007669"/>
    <property type="project" value="UniProtKB-SubCell"/>
</dbReference>
<dbReference type="SMART" id="SM00881">
    <property type="entry name" value="CoA_binding"/>
    <property type="match status" value="1"/>
</dbReference>
<organism evidence="9 10">
    <name type="scientific">Aerophobetes bacterium</name>
    <dbReference type="NCBI Taxonomy" id="2030807"/>
    <lineage>
        <taxon>Bacteria</taxon>
        <taxon>Candidatus Aerophobota</taxon>
    </lineage>
</organism>
<dbReference type="SUPFAM" id="SSF46785">
    <property type="entry name" value="Winged helix' DNA-binding domain"/>
    <property type="match status" value="1"/>
</dbReference>
<comment type="similarity">
    <text evidence="7">Belongs to the transcriptional regulatory Rex family.</text>
</comment>
<dbReference type="InterPro" id="IPR058236">
    <property type="entry name" value="Rex_actinobacterial-type"/>
</dbReference>
<dbReference type="Pfam" id="PF06971">
    <property type="entry name" value="Put_DNA-bind_N"/>
    <property type="match status" value="1"/>
</dbReference>
<dbReference type="PANTHER" id="PTHR35786">
    <property type="entry name" value="REDOX-SENSING TRANSCRIPTIONAL REPRESSOR REX"/>
    <property type="match status" value="1"/>
</dbReference>
<evidence type="ECO:0000256" key="2">
    <source>
        <dbReference type="ARBA" id="ARBA00022491"/>
    </source>
</evidence>
<evidence type="ECO:0000256" key="4">
    <source>
        <dbReference type="ARBA" id="ARBA00023027"/>
    </source>
</evidence>
<accession>A0A523TB05</accession>